<evidence type="ECO:0000313" key="5">
    <source>
        <dbReference type="EMBL" id="TCC28593.1"/>
    </source>
</evidence>
<comment type="caution">
    <text evidence="5">The sequence shown here is derived from an EMBL/GenBank/DDBJ whole genome shotgun (WGS) entry which is preliminary data.</text>
</comment>
<proteinExistence type="predicted"/>
<evidence type="ECO:0000256" key="1">
    <source>
        <dbReference type="ARBA" id="ARBA00004613"/>
    </source>
</evidence>
<dbReference type="InterPro" id="IPR055372">
    <property type="entry name" value="CBM96"/>
</dbReference>
<feature type="non-terminal residue" evidence="5">
    <location>
        <position position="228"/>
    </location>
</feature>
<evidence type="ECO:0000256" key="2">
    <source>
        <dbReference type="ARBA" id="ARBA00022525"/>
    </source>
</evidence>
<evidence type="ECO:0000256" key="3">
    <source>
        <dbReference type="ARBA" id="ARBA00022729"/>
    </source>
</evidence>
<gene>
    <name evidence="5" type="ORF">E0H92_43925</name>
</gene>
<sequence length="228" mass="24369">MLTFEADGESIGLGAAGEKRALTPVVKDSSVAFPDVFGTADVRYYVSRTGVKETVVLTAAADVEGEYTFELRTSGLTAKAQPDGSIGFFKKNGDERPKYVIPAPNMYDSSATNQLGQPGYSDKITQTVTQQGGKTLLTLKPDQAWLAAKERVFPIVIDPTIVVVPDPTAAQDTSISEANAGVNYGTNPTVLVGDDASHNTWRGLLKFDTSMIPTTTTIRSADLNMHYG</sequence>
<evidence type="ECO:0000313" key="6">
    <source>
        <dbReference type="Proteomes" id="UP000294225"/>
    </source>
</evidence>
<dbReference type="EMBL" id="SJKC01000015">
    <property type="protein sequence ID" value="TCC28593.1"/>
    <property type="molecule type" value="Genomic_DNA"/>
</dbReference>
<keyword evidence="3" id="KW-0732">Signal</keyword>
<name>A0A4R0I6R4_9ACTN</name>
<feature type="domain" description="Carbohydrate-binding module family 96" evidence="4">
    <location>
        <begin position="168"/>
        <end position="226"/>
    </location>
</feature>
<keyword evidence="2" id="KW-0964">Secreted</keyword>
<dbReference type="AlphaFoldDB" id="A0A4R0I6R4"/>
<comment type="subcellular location">
    <subcellularLocation>
        <location evidence="1">Secreted</location>
    </subcellularLocation>
</comment>
<dbReference type="RefSeq" id="WP_131500511.1">
    <property type="nucleotide sequence ID" value="NZ_SJKC01000015.1"/>
</dbReference>
<organism evidence="5 6">
    <name type="scientific">Kribbella speibonae</name>
    <dbReference type="NCBI Taxonomy" id="1572660"/>
    <lineage>
        <taxon>Bacteria</taxon>
        <taxon>Bacillati</taxon>
        <taxon>Actinomycetota</taxon>
        <taxon>Actinomycetes</taxon>
        <taxon>Propionibacteriales</taxon>
        <taxon>Kribbellaceae</taxon>
        <taxon>Kribbella</taxon>
    </lineage>
</organism>
<protein>
    <submittedName>
        <fullName evidence="5">DNRLRE domain-containing protein</fullName>
    </submittedName>
</protein>
<dbReference type="Proteomes" id="UP000294225">
    <property type="component" value="Unassembled WGS sequence"/>
</dbReference>
<evidence type="ECO:0000259" key="4">
    <source>
        <dbReference type="Pfam" id="PF24517"/>
    </source>
</evidence>
<accession>A0A4R0I6R4</accession>
<dbReference type="NCBIfam" id="NF033679">
    <property type="entry name" value="DNRLRE_dom"/>
    <property type="match status" value="1"/>
</dbReference>
<dbReference type="GO" id="GO:0005576">
    <property type="term" value="C:extracellular region"/>
    <property type="evidence" value="ECO:0007669"/>
    <property type="project" value="UniProtKB-SubCell"/>
</dbReference>
<dbReference type="Pfam" id="PF24517">
    <property type="entry name" value="CBM96"/>
    <property type="match status" value="1"/>
</dbReference>
<reference evidence="5 6" key="1">
    <citation type="submission" date="2019-02" db="EMBL/GenBank/DDBJ databases">
        <title>Kribbella capetownensis sp. nov. and Kribbella speibonae sp. nov., isolated from soil.</title>
        <authorList>
            <person name="Curtis S.M."/>
            <person name="Norton I."/>
            <person name="Everest G.J."/>
            <person name="Meyers P.R."/>
        </authorList>
    </citation>
    <scope>NUCLEOTIDE SEQUENCE [LARGE SCALE GENOMIC DNA]</scope>
    <source>
        <strain evidence="5 6">YM55</strain>
    </source>
</reference>